<keyword evidence="4 8" id="KW-0238">DNA-binding</keyword>
<evidence type="ECO:0000259" key="10">
    <source>
        <dbReference type="PROSITE" id="PS51042"/>
    </source>
</evidence>
<dbReference type="PANTHER" id="PTHR14057:SF47">
    <property type="entry name" value="HOMEOBOX PROTEIN ONECUT"/>
    <property type="match status" value="1"/>
</dbReference>
<organism evidence="11 12">
    <name type="scientific">Cichlidogyrus casuarinus</name>
    <dbReference type="NCBI Taxonomy" id="1844966"/>
    <lineage>
        <taxon>Eukaryota</taxon>
        <taxon>Metazoa</taxon>
        <taxon>Spiralia</taxon>
        <taxon>Lophotrochozoa</taxon>
        <taxon>Platyhelminthes</taxon>
        <taxon>Monogenea</taxon>
        <taxon>Monopisthocotylea</taxon>
        <taxon>Dactylogyridea</taxon>
        <taxon>Ancyrocephalidae</taxon>
        <taxon>Cichlidogyrus</taxon>
    </lineage>
</organism>
<dbReference type="AlphaFoldDB" id="A0ABD2PWU3"/>
<dbReference type="SMART" id="SM00389">
    <property type="entry name" value="HOX"/>
    <property type="match status" value="1"/>
</dbReference>
<evidence type="ECO:0000256" key="5">
    <source>
        <dbReference type="ARBA" id="ARBA00023155"/>
    </source>
</evidence>
<keyword evidence="5 8" id="KW-0371">Homeobox</keyword>
<dbReference type="PROSITE" id="PS51042">
    <property type="entry name" value="CUT"/>
    <property type="match status" value="1"/>
</dbReference>
<dbReference type="InterPro" id="IPR003350">
    <property type="entry name" value="CUT_dom"/>
</dbReference>
<feature type="compositionally biased region" description="Polar residues" evidence="9">
    <location>
        <begin position="409"/>
        <end position="427"/>
    </location>
</feature>
<dbReference type="Pfam" id="PF02376">
    <property type="entry name" value="CUT"/>
    <property type="match status" value="1"/>
</dbReference>
<comment type="caution">
    <text evidence="11">The sequence shown here is derived from an EMBL/GenBank/DDBJ whole genome shotgun (WGS) entry which is preliminary data.</text>
</comment>
<dbReference type="InterPro" id="IPR009057">
    <property type="entry name" value="Homeodomain-like_sf"/>
</dbReference>
<evidence type="ECO:0000256" key="8">
    <source>
        <dbReference type="RuleBase" id="RU000682"/>
    </source>
</evidence>
<evidence type="ECO:0000256" key="4">
    <source>
        <dbReference type="ARBA" id="ARBA00023125"/>
    </source>
</evidence>
<evidence type="ECO:0000256" key="1">
    <source>
        <dbReference type="ARBA" id="ARBA00004123"/>
    </source>
</evidence>
<comment type="subcellular location">
    <subcellularLocation>
        <location evidence="1 8">Nucleus</location>
    </subcellularLocation>
</comment>
<dbReference type="InterPro" id="IPR051649">
    <property type="entry name" value="CUT_Homeobox"/>
</dbReference>
<sequence>MNLFGNNGSFSNSNLNLNDFTSQGGSLELPNLATSNPLQNIQTVKLTLINCGDQQTILLTAPSQNNEQSETSAGVTISIPAESLMHPDSHLTSIASSQMPSVPNLASLNNYSNGLNISDLESIAHSSKLANYASSNLTLPPITAVTDRLIQGNPALPLNVQHTNSTSDLKPGLGISSLSDLSKADLSELSVPFSIPSLSSMAHGNPSEASVSISLPNIPGVSITTVASSLAPAPLSIATNSTSLHATSNGPNHSSISPTMLNTSNVSARSESAIPSNQYTDEEVKSFKQESMTHDPPSPSRSSVIDQDGGAPSSPGTDMEELNTKELAMKISGELKRYSIPQAVFAQRVLCRSQGTLSDLLRNPKPWSKLKSGRETFRRMWKWLNEPEYQRMSSLRLATCKRRSEENQQMRSSNDQMSVSGESSAPNPSKMPKKPRLVFTDIQRRTLHAIFKETKRPSKEMQATIAQQLNLEVPSHTFPRRKSQSQQRSPTFALPKLF</sequence>
<evidence type="ECO:0000313" key="11">
    <source>
        <dbReference type="EMBL" id="KAL3311824.1"/>
    </source>
</evidence>
<dbReference type="FunFam" id="1.10.260.40:FF:000005">
    <property type="entry name" value="One cut domain family member"/>
    <property type="match status" value="1"/>
</dbReference>
<feature type="compositionally biased region" description="Polar residues" evidence="9">
    <location>
        <begin position="244"/>
        <end position="279"/>
    </location>
</feature>
<dbReference type="Gene3D" id="1.10.10.60">
    <property type="entry name" value="Homeodomain-like"/>
    <property type="match status" value="1"/>
</dbReference>
<keyword evidence="6" id="KW-0804">Transcription</keyword>
<dbReference type="SUPFAM" id="SSF46689">
    <property type="entry name" value="Homeodomain-like"/>
    <property type="match status" value="1"/>
</dbReference>
<reference evidence="11 12" key="1">
    <citation type="submission" date="2024-11" db="EMBL/GenBank/DDBJ databases">
        <title>Adaptive evolution of stress response genes in parasites aligns with host niche diversity.</title>
        <authorList>
            <person name="Hahn C."/>
            <person name="Resl P."/>
        </authorList>
    </citation>
    <scope>NUCLEOTIDE SEQUENCE [LARGE SCALE GENOMIC DNA]</scope>
    <source>
        <strain evidence="11">EGGRZ-B1_66</strain>
        <tissue evidence="11">Body</tissue>
    </source>
</reference>
<feature type="domain" description="CUT" evidence="10">
    <location>
        <begin position="313"/>
        <end position="399"/>
    </location>
</feature>
<evidence type="ECO:0000256" key="9">
    <source>
        <dbReference type="SAM" id="MobiDB-lite"/>
    </source>
</evidence>
<comment type="similarity">
    <text evidence="2">Belongs to the CUT homeobox family.</text>
</comment>
<proteinExistence type="inferred from homology"/>
<evidence type="ECO:0000256" key="2">
    <source>
        <dbReference type="ARBA" id="ARBA00008190"/>
    </source>
</evidence>
<dbReference type="Gene3D" id="1.10.260.40">
    <property type="entry name" value="lambda repressor-like DNA-binding domains"/>
    <property type="match status" value="1"/>
</dbReference>
<dbReference type="EMBL" id="JBJKFK010001998">
    <property type="protein sequence ID" value="KAL3311824.1"/>
    <property type="molecule type" value="Genomic_DNA"/>
</dbReference>
<feature type="region of interest" description="Disordered" evidence="9">
    <location>
        <begin position="474"/>
        <end position="498"/>
    </location>
</feature>
<gene>
    <name evidence="11" type="primary">ONECUT1_1</name>
    <name evidence="11" type="ORF">Ciccas_009592</name>
</gene>
<feature type="compositionally biased region" description="Basic and acidic residues" evidence="9">
    <location>
        <begin position="282"/>
        <end position="293"/>
    </location>
</feature>
<dbReference type="InterPro" id="IPR001356">
    <property type="entry name" value="HD"/>
</dbReference>
<dbReference type="Proteomes" id="UP001626550">
    <property type="component" value="Unassembled WGS sequence"/>
</dbReference>
<accession>A0ABD2PWU3</accession>
<dbReference type="SMART" id="SM01109">
    <property type="entry name" value="CUT"/>
    <property type="match status" value="1"/>
</dbReference>
<dbReference type="CDD" id="cd00086">
    <property type="entry name" value="homeodomain"/>
    <property type="match status" value="1"/>
</dbReference>
<evidence type="ECO:0000256" key="6">
    <source>
        <dbReference type="ARBA" id="ARBA00023163"/>
    </source>
</evidence>
<feature type="region of interest" description="Disordered" evidence="9">
    <location>
        <begin position="244"/>
        <end position="320"/>
    </location>
</feature>
<dbReference type="Pfam" id="PF00046">
    <property type="entry name" value="Homeodomain"/>
    <property type="match status" value="1"/>
</dbReference>
<evidence type="ECO:0000256" key="3">
    <source>
        <dbReference type="ARBA" id="ARBA00023015"/>
    </source>
</evidence>
<dbReference type="PANTHER" id="PTHR14057">
    <property type="entry name" value="TRANSCRIPTION FACTOR ONECUT"/>
    <property type="match status" value="1"/>
</dbReference>
<dbReference type="GO" id="GO:0003677">
    <property type="term" value="F:DNA binding"/>
    <property type="evidence" value="ECO:0007669"/>
    <property type="project" value="UniProtKB-KW"/>
</dbReference>
<keyword evidence="12" id="KW-1185">Reference proteome</keyword>
<evidence type="ECO:0000256" key="7">
    <source>
        <dbReference type="ARBA" id="ARBA00023242"/>
    </source>
</evidence>
<keyword evidence="3" id="KW-0805">Transcription regulation</keyword>
<name>A0ABD2PWU3_9PLAT</name>
<dbReference type="InterPro" id="IPR010982">
    <property type="entry name" value="Lambda_DNA-bd_dom_sf"/>
</dbReference>
<dbReference type="SUPFAM" id="SSF47413">
    <property type="entry name" value="lambda repressor-like DNA-binding domains"/>
    <property type="match status" value="1"/>
</dbReference>
<keyword evidence="7 8" id="KW-0539">Nucleus</keyword>
<evidence type="ECO:0000313" key="12">
    <source>
        <dbReference type="Proteomes" id="UP001626550"/>
    </source>
</evidence>
<feature type="region of interest" description="Disordered" evidence="9">
    <location>
        <begin position="402"/>
        <end position="434"/>
    </location>
</feature>
<dbReference type="GO" id="GO:0005634">
    <property type="term" value="C:nucleus"/>
    <property type="evidence" value="ECO:0007669"/>
    <property type="project" value="UniProtKB-SubCell"/>
</dbReference>
<protein>
    <submittedName>
        <fullName evidence="11">Hepatocyte nuclear factor 6</fullName>
    </submittedName>
</protein>